<sequence>MLTKIELLYADKYCIAVHKHPGIPCQTQNLKPPYPLDQSLGNYLNESVKIWTRIDQPVSGLVLFYRENPKKSFLHFKIKSKTYLGLVEGHPPQEVGQSQTLVSSLRRDGKRNKSIPDPEHGKRAELSYTVLKKLDRYTLLKIRPDTGRFHQIRQQLAQVGFPIKGDVKYGARRKNRDRSIHLHALEYVIQYQDEPPVRIFDHALPDDNLWNLAKSQIKSGVAAIANSDNYTTKNDLHL</sequence>
<accession>A0A953HKY4</accession>
<reference evidence="3" key="1">
    <citation type="submission" date="2021-06" db="EMBL/GenBank/DDBJ databases">
        <title>44 bacteria genomes isolated from Dapeng, Shenzhen.</title>
        <authorList>
            <person name="Zheng W."/>
            <person name="Yu S."/>
            <person name="Huang Y."/>
        </authorList>
    </citation>
    <scope>NUCLEOTIDE SEQUENCE</scope>
    <source>
        <strain evidence="3">DP5N28-2</strain>
    </source>
</reference>
<dbReference type="GO" id="GO:0001522">
    <property type="term" value="P:pseudouridine synthesis"/>
    <property type="evidence" value="ECO:0007669"/>
    <property type="project" value="InterPro"/>
</dbReference>
<dbReference type="GO" id="GO:0009982">
    <property type="term" value="F:pseudouridine synthase activity"/>
    <property type="evidence" value="ECO:0007669"/>
    <property type="project" value="InterPro"/>
</dbReference>
<name>A0A953HKY4_9BACT</name>
<dbReference type="InterPro" id="IPR020103">
    <property type="entry name" value="PsdUridine_synth_cat_dom_sf"/>
</dbReference>
<dbReference type="PANTHER" id="PTHR21600">
    <property type="entry name" value="MITOCHONDRIAL RNA PSEUDOURIDINE SYNTHASE"/>
    <property type="match status" value="1"/>
</dbReference>
<dbReference type="Gene3D" id="3.30.2350.10">
    <property type="entry name" value="Pseudouridine synthase"/>
    <property type="match status" value="1"/>
</dbReference>
<feature type="region of interest" description="Disordered" evidence="1">
    <location>
        <begin position="89"/>
        <end position="121"/>
    </location>
</feature>
<evidence type="ECO:0000259" key="2">
    <source>
        <dbReference type="Pfam" id="PF00849"/>
    </source>
</evidence>
<dbReference type="Proteomes" id="UP000753961">
    <property type="component" value="Unassembled WGS sequence"/>
</dbReference>
<dbReference type="InterPro" id="IPR050188">
    <property type="entry name" value="RluA_PseudoU_synthase"/>
</dbReference>
<gene>
    <name evidence="3" type="ORF">KUV50_06745</name>
</gene>
<dbReference type="Pfam" id="PF00849">
    <property type="entry name" value="PseudoU_synth_2"/>
    <property type="match status" value="1"/>
</dbReference>
<proteinExistence type="predicted"/>
<evidence type="ECO:0000256" key="1">
    <source>
        <dbReference type="SAM" id="MobiDB-lite"/>
    </source>
</evidence>
<protein>
    <submittedName>
        <fullName evidence="3">RNA pseudouridine synthase</fullName>
    </submittedName>
</protein>
<dbReference type="SUPFAM" id="SSF55120">
    <property type="entry name" value="Pseudouridine synthase"/>
    <property type="match status" value="1"/>
</dbReference>
<dbReference type="AlphaFoldDB" id="A0A953HKY4"/>
<keyword evidence="4" id="KW-1185">Reference proteome</keyword>
<dbReference type="InterPro" id="IPR006145">
    <property type="entry name" value="PsdUridine_synth_RsuA/RluA"/>
</dbReference>
<dbReference type="GO" id="GO:0140098">
    <property type="term" value="F:catalytic activity, acting on RNA"/>
    <property type="evidence" value="ECO:0007669"/>
    <property type="project" value="UniProtKB-ARBA"/>
</dbReference>
<dbReference type="GO" id="GO:0003723">
    <property type="term" value="F:RNA binding"/>
    <property type="evidence" value="ECO:0007669"/>
    <property type="project" value="InterPro"/>
</dbReference>
<dbReference type="GO" id="GO:0006396">
    <property type="term" value="P:RNA processing"/>
    <property type="evidence" value="ECO:0007669"/>
    <property type="project" value="UniProtKB-ARBA"/>
</dbReference>
<dbReference type="CDD" id="cd02869">
    <property type="entry name" value="PseudoU_synth_RluA_like"/>
    <property type="match status" value="1"/>
</dbReference>
<comment type="caution">
    <text evidence="3">The sequence shown here is derived from an EMBL/GenBank/DDBJ whole genome shotgun (WGS) entry which is preliminary data.</text>
</comment>
<organism evidence="3 4">
    <name type="scientific">Membranihabitans marinus</name>
    <dbReference type="NCBI Taxonomy" id="1227546"/>
    <lineage>
        <taxon>Bacteria</taxon>
        <taxon>Pseudomonadati</taxon>
        <taxon>Bacteroidota</taxon>
        <taxon>Saprospiria</taxon>
        <taxon>Saprospirales</taxon>
        <taxon>Saprospiraceae</taxon>
        <taxon>Membranihabitans</taxon>
    </lineage>
</organism>
<dbReference type="EMBL" id="JAHVHU010000006">
    <property type="protein sequence ID" value="MBY5957819.1"/>
    <property type="molecule type" value="Genomic_DNA"/>
</dbReference>
<feature type="domain" description="Pseudouridine synthase RsuA/RluA-like" evidence="2">
    <location>
        <begin position="15"/>
        <end position="158"/>
    </location>
</feature>
<evidence type="ECO:0000313" key="3">
    <source>
        <dbReference type="EMBL" id="MBY5957819.1"/>
    </source>
</evidence>
<dbReference type="RefSeq" id="WP_222579340.1">
    <property type="nucleotide sequence ID" value="NZ_JAHVHU010000006.1"/>
</dbReference>
<evidence type="ECO:0000313" key="4">
    <source>
        <dbReference type="Proteomes" id="UP000753961"/>
    </source>
</evidence>